<dbReference type="STRING" id="1280948.HY36_11420"/>
<organism evidence="3 4">
    <name type="scientific">Hyphomonas atlantica</name>
    <dbReference type="NCBI Taxonomy" id="1280948"/>
    <lineage>
        <taxon>Bacteria</taxon>
        <taxon>Pseudomonadati</taxon>
        <taxon>Pseudomonadota</taxon>
        <taxon>Alphaproteobacteria</taxon>
        <taxon>Hyphomonadales</taxon>
        <taxon>Hyphomonadaceae</taxon>
        <taxon>Hyphomonas</taxon>
    </lineage>
</organism>
<feature type="signal peptide" evidence="1">
    <location>
        <begin position="1"/>
        <end position="25"/>
    </location>
</feature>
<dbReference type="AlphaFoldDB" id="A0A059DXF0"/>
<evidence type="ECO:0000256" key="1">
    <source>
        <dbReference type="SAM" id="SignalP"/>
    </source>
</evidence>
<dbReference type="Proteomes" id="UP000259173">
    <property type="component" value="Unassembled WGS sequence"/>
</dbReference>
<evidence type="ECO:0008006" key="6">
    <source>
        <dbReference type="Google" id="ProtNLM"/>
    </source>
</evidence>
<reference evidence="3 4" key="1">
    <citation type="journal article" date="2014" name="Antonie Van Leeuwenhoek">
        <title>Hyphomonas beringensis sp. nov. and Hyphomonas chukchiensis sp. nov., isolated from surface seawater of the Bering Sea and Chukchi Sea.</title>
        <authorList>
            <person name="Li C."/>
            <person name="Lai Q."/>
            <person name="Li G."/>
            <person name="Dong C."/>
            <person name="Wang J."/>
            <person name="Liao Y."/>
            <person name="Shao Z."/>
        </authorList>
    </citation>
    <scope>NUCLEOTIDE SEQUENCE [LARGE SCALE GENOMIC DNA]</scope>
    <source>
        <strain evidence="3 4">22II1-22F38</strain>
    </source>
</reference>
<dbReference type="EMBL" id="DMBR01000075">
    <property type="protein sequence ID" value="HAE93399.1"/>
    <property type="molecule type" value="Genomic_DNA"/>
</dbReference>
<gene>
    <name evidence="2" type="ORF">DCG65_02480</name>
    <name evidence="3" type="ORF">HY36_11420</name>
</gene>
<name>A0A059DXF0_9PROT</name>
<evidence type="ECO:0000313" key="5">
    <source>
        <dbReference type="Proteomes" id="UP000259173"/>
    </source>
</evidence>
<comment type="caution">
    <text evidence="3">The sequence shown here is derived from an EMBL/GenBank/DDBJ whole genome shotgun (WGS) entry which is preliminary data.</text>
</comment>
<dbReference type="Proteomes" id="UP000024547">
    <property type="component" value="Unassembled WGS sequence"/>
</dbReference>
<reference evidence="2 5" key="2">
    <citation type="journal article" date="2018" name="Nat. Biotechnol.">
        <title>A standardized bacterial taxonomy based on genome phylogeny substantially revises the tree of life.</title>
        <authorList>
            <person name="Parks D.H."/>
            <person name="Chuvochina M."/>
            <person name="Waite D.W."/>
            <person name="Rinke C."/>
            <person name="Skarshewski A."/>
            <person name="Chaumeil P.A."/>
            <person name="Hugenholtz P."/>
        </authorList>
    </citation>
    <scope>NUCLEOTIDE SEQUENCE [LARGE SCALE GENOMIC DNA]</scope>
    <source>
        <strain evidence="2">UBA8557</strain>
    </source>
</reference>
<dbReference type="RefSeq" id="WP_051602910.1">
    <property type="nucleotide sequence ID" value="NZ_CAMYIB010000016.1"/>
</dbReference>
<proteinExistence type="predicted"/>
<keyword evidence="4" id="KW-1185">Reference proteome</keyword>
<protein>
    <recommendedName>
        <fullName evidence="6">Curlin</fullName>
    </recommendedName>
</protein>
<feature type="chain" id="PRO_5044537672" description="Curlin" evidence="1">
    <location>
        <begin position="26"/>
        <end position="128"/>
    </location>
</feature>
<evidence type="ECO:0000313" key="3">
    <source>
        <dbReference type="EMBL" id="KCZ58109.1"/>
    </source>
</evidence>
<dbReference type="EMBL" id="AWFH01000062">
    <property type="protein sequence ID" value="KCZ58109.1"/>
    <property type="molecule type" value="Genomic_DNA"/>
</dbReference>
<keyword evidence="1" id="KW-0732">Signal</keyword>
<accession>A0A059DXF0</accession>
<evidence type="ECO:0000313" key="2">
    <source>
        <dbReference type="EMBL" id="HAE93399.1"/>
    </source>
</evidence>
<dbReference type="PATRIC" id="fig|1280948.3.peg.3405"/>
<sequence>MTDLNLKIQSIGLAALFFSGAPAAAQISMEASGWAQQPLGFSRDAQANRVVVTGGGASPSAQISSFRGAGPMMPALSGTSTGGQATAIGNMISVEIEGNNNTVVVDASQINLGDQTAIVAHLPTSGSD</sequence>
<evidence type="ECO:0000313" key="4">
    <source>
        <dbReference type="Proteomes" id="UP000024547"/>
    </source>
</evidence>
<dbReference type="eggNOG" id="ENOG5033IDZ">
    <property type="taxonomic scope" value="Bacteria"/>
</dbReference>